<name>A0A2U2HMK3_9BURK</name>
<reference evidence="1 2" key="1">
    <citation type="submission" date="2018-04" db="EMBL/GenBank/DDBJ databases">
        <title>Massilia violaceinigra sp. nov., a novel purple-pigmented bacterium isolated from Tianshan glacier, Xinjiang, China.</title>
        <authorList>
            <person name="Wang H."/>
        </authorList>
    </citation>
    <scope>NUCLEOTIDE SEQUENCE [LARGE SCALE GENOMIC DNA]</scope>
    <source>
        <strain evidence="1 2">B448-2</strain>
    </source>
</reference>
<protein>
    <recommendedName>
        <fullName evidence="3">HAF repeat-containing protein</fullName>
    </recommendedName>
</protein>
<dbReference type="Proteomes" id="UP000241421">
    <property type="component" value="Unassembled WGS sequence"/>
</dbReference>
<comment type="caution">
    <text evidence="1">The sequence shown here is derived from an EMBL/GenBank/DDBJ whole genome shotgun (WGS) entry which is preliminary data.</text>
</comment>
<sequence>MFKEDIMLASISKFQTSSLVSRGIALATAALLGACGSGSGPHHPPPPPPPSGITYDVVQLVADPAARFRVTPRGINQFDMVTGTGARPELPSRAFLYNGTRTIDLGDFGGGVSQAFAINRCGHVAGWALGPEGDIPQSFLYDGTLRRIGTPGVFSEAYALNDCGQMVGTARFGGQGHAFLFGGIMRDLGTLGGRASEAVDINAHGMVAGNSLLPGDIVIHGFIYDSRTGAPLRDLGTLGGNRTIARAINNAGQITGWANNAAGAMRAIRYHNGVLRDLGTLEGDAGYASEGFEINEAGFVVGISTAFDNAQRGFVHDGATMHPVILPGASFGEALAINAHGTAVGSSQTLGVQHAVSWTLAEGTVDLNTRLHAAPPGLVLIRALAINDKGSIVVASNNGLVLLKVRP</sequence>
<accession>A0A2U2HMK3</accession>
<gene>
    <name evidence="1" type="ORF">C7C56_010210</name>
</gene>
<evidence type="ECO:0000313" key="2">
    <source>
        <dbReference type="Proteomes" id="UP000241421"/>
    </source>
</evidence>
<dbReference type="AlphaFoldDB" id="A0A2U2HMK3"/>
<proteinExistence type="predicted"/>
<keyword evidence="2" id="KW-1185">Reference proteome</keyword>
<dbReference type="InterPro" id="IPR014262">
    <property type="entry name" value="HAF_rpt"/>
</dbReference>
<dbReference type="NCBIfam" id="TIGR02913">
    <property type="entry name" value="HAF_rpt"/>
    <property type="match status" value="2"/>
</dbReference>
<evidence type="ECO:0000313" key="1">
    <source>
        <dbReference type="EMBL" id="PWF48751.1"/>
    </source>
</evidence>
<organism evidence="1 2">
    <name type="scientific">Massilia glaciei</name>
    <dbReference type="NCBI Taxonomy" id="1524097"/>
    <lineage>
        <taxon>Bacteria</taxon>
        <taxon>Pseudomonadati</taxon>
        <taxon>Pseudomonadota</taxon>
        <taxon>Betaproteobacteria</taxon>
        <taxon>Burkholderiales</taxon>
        <taxon>Oxalobacteraceae</taxon>
        <taxon>Telluria group</taxon>
        <taxon>Massilia</taxon>
    </lineage>
</organism>
<dbReference type="EMBL" id="PXWF02000146">
    <property type="protein sequence ID" value="PWF48751.1"/>
    <property type="molecule type" value="Genomic_DNA"/>
</dbReference>
<dbReference type="PROSITE" id="PS51257">
    <property type="entry name" value="PROKAR_LIPOPROTEIN"/>
    <property type="match status" value="1"/>
</dbReference>
<evidence type="ECO:0008006" key="3">
    <source>
        <dbReference type="Google" id="ProtNLM"/>
    </source>
</evidence>